<sequence>MPSVYSTLFLASLPFTLAFSAERRQALPADFSSLPSCGQNCLITAATSGSSGCPLTDFKCLANSGTFKDSVTKCALSSCSPSDQIAMANWAVKTSASLGISLDLSQAAAAAGVNIGNKQTPAPEKPSSDDTTEAKPAPAKKAPTTDKPKDDKPKDDKPKDQPTSDSSNQPSPDPVAPTANDGYTATSKDTQSSVTAAPAGSATQASTNATISTSSYPTAAVGSNPTASSTTNNATDTGNTPSASNQTESQTSGSSLSVTVDILSLTLVTVFVSSFL</sequence>
<feature type="compositionally biased region" description="Basic and acidic residues" evidence="14">
    <location>
        <begin position="143"/>
        <end position="162"/>
    </location>
</feature>
<keyword evidence="18" id="KW-1185">Reference proteome</keyword>
<organism evidence="18">
    <name type="scientific">Melampsora larici-populina (strain 98AG31 / pathotype 3-4-7)</name>
    <name type="common">Poplar leaf rust fungus</name>
    <dbReference type="NCBI Taxonomy" id="747676"/>
    <lineage>
        <taxon>Eukaryota</taxon>
        <taxon>Fungi</taxon>
        <taxon>Dikarya</taxon>
        <taxon>Basidiomycota</taxon>
        <taxon>Pucciniomycotina</taxon>
        <taxon>Pucciniomycetes</taxon>
        <taxon>Pucciniales</taxon>
        <taxon>Melampsoraceae</taxon>
        <taxon>Melampsora</taxon>
    </lineage>
</organism>
<feature type="compositionally biased region" description="Polar residues" evidence="14">
    <location>
        <begin position="181"/>
        <end position="217"/>
    </location>
</feature>
<evidence type="ECO:0000256" key="5">
    <source>
        <dbReference type="ARBA" id="ARBA00022525"/>
    </source>
</evidence>
<evidence type="ECO:0000256" key="3">
    <source>
        <dbReference type="ARBA" id="ARBA00010031"/>
    </source>
</evidence>
<dbReference type="SMART" id="SM00747">
    <property type="entry name" value="CFEM"/>
    <property type="match status" value="1"/>
</dbReference>
<dbReference type="OrthoDB" id="3065412at2759"/>
<dbReference type="PANTHER" id="PTHR37928">
    <property type="entry name" value="CFEM DOMAIN PROTEIN (AFU_ORTHOLOGUE AFUA_6G14090)"/>
    <property type="match status" value="1"/>
</dbReference>
<comment type="similarity">
    <text evidence="3">Belongs to the RBT5 family.</text>
</comment>
<evidence type="ECO:0000256" key="15">
    <source>
        <dbReference type="SAM" id="SignalP"/>
    </source>
</evidence>
<feature type="signal peptide" evidence="15">
    <location>
        <begin position="1"/>
        <end position="18"/>
    </location>
</feature>
<dbReference type="InParanoid" id="F4RY51"/>
<feature type="compositionally biased region" description="Polar residues" evidence="14">
    <location>
        <begin position="242"/>
        <end position="254"/>
    </location>
</feature>
<keyword evidence="6" id="KW-0349">Heme</keyword>
<dbReference type="Proteomes" id="UP000001072">
    <property type="component" value="Unassembled WGS sequence"/>
</dbReference>
<dbReference type="AlphaFoldDB" id="F4RY51"/>
<feature type="region of interest" description="Disordered" evidence="14">
    <location>
        <begin position="115"/>
        <end position="254"/>
    </location>
</feature>
<evidence type="ECO:0000256" key="10">
    <source>
        <dbReference type="ARBA" id="ARBA00023136"/>
    </source>
</evidence>
<reference evidence="18" key="1">
    <citation type="journal article" date="2011" name="Proc. Natl. Acad. Sci. U.S.A.">
        <title>Obligate biotrophy features unraveled by the genomic analysis of rust fungi.</title>
        <authorList>
            <person name="Duplessis S."/>
            <person name="Cuomo C.A."/>
            <person name="Lin Y.-C."/>
            <person name="Aerts A."/>
            <person name="Tisserant E."/>
            <person name="Veneault-Fourrey C."/>
            <person name="Joly D.L."/>
            <person name="Hacquard S."/>
            <person name="Amselem J."/>
            <person name="Cantarel B.L."/>
            <person name="Chiu R."/>
            <person name="Coutinho P.M."/>
            <person name="Feau N."/>
            <person name="Field M."/>
            <person name="Frey P."/>
            <person name="Gelhaye E."/>
            <person name="Goldberg J."/>
            <person name="Grabherr M.G."/>
            <person name="Kodira C.D."/>
            <person name="Kohler A."/>
            <person name="Kuees U."/>
            <person name="Lindquist E.A."/>
            <person name="Lucas S.M."/>
            <person name="Mago R."/>
            <person name="Mauceli E."/>
            <person name="Morin E."/>
            <person name="Murat C."/>
            <person name="Pangilinan J.L."/>
            <person name="Park R."/>
            <person name="Pearson M."/>
            <person name="Quesneville H."/>
            <person name="Rouhier N."/>
            <person name="Sakthikumar S."/>
            <person name="Salamov A.A."/>
            <person name="Schmutz J."/>
            <person name="Selles B."/>
            <person name="Shapiro H."/>
            <person name="Tanguay P."/>
            <person name="Tuskan G.A."/>
            <person name="Henrissat B."/>
            <person name="Van de Peer Y."/>
            <person name="Rouze P."/>
            <person name="Ellis J.G."/>
            <person name="Dodds P.N."/>
            <person name="Schein J.E."/>
            <person name="Zhong S."/>
            <person name="Hamelin R.C."/>
            <person name="Grigoriev I.V."/>
            <person name="Szabo L.J."/>
            <person name="Martin F."/>
        </authorList>
    </citation>
    <scope>NUCLEOTIDE SEQUENCE [LARGE SCALE GENOMIC DNA]</scope>
    <source>
        <strain evidence="18">98AG31 / pathotype 3-4-7</strain>
    </source>
</reference>
<proteinExistence type="inferred from homology"/>
<evidence type="ECO:0000256" key="7">
    <source>
        <dbReference type="ARBA" id="ARBA00022723"/>
    </source>
</evidence>
<evidence type="ECO:0000313" key="17">
    <source>
        <dbReference type="EMBL" id="EGG02620.1"/>
    </source>
</evidence>
<keyword evidence="10" id="KW-0472">Membrane</keyword>
<evidence type="ECO:0000256" key="9">
    <source>
        <dbReference type="ARBA" id="ARBA00023004"/>
    </source>
</evidence>
<dbReference type="VEuPathDB" id="FungiDB:MELLADRAFT_72734"/>
<evidence type="ECO:0000256" key="14">
    <source>
        <dbReference type="SAM" id="MobiDB-lite"/>
    </source>
</evidence>
<dbReference type="InterPro" id="IPR051735">
    <property type="entry name" value="CFEM_domain"/>
</dbReference>
<comment type="subcellular location">
    <subcellularLocation>
        <location evidence="1">Cell membrane</location>
        <topology evidence="1">Lipid-anchor</topology>
        <topology evidence="1">GPI-anchor</topology>
    </subcellularLocation>
    <subcellularLocation>
        <location evidence="2">Secreted</location>
    </subcellularLocation>
</comment>
<keyword evidence="8 15" id="KW-0732">Signal</keyword>
<dbReference type="GO" id="GO:0005576">
    <property type="term" value="C:extracellular region"/>
    <property type="evidence" value="ECO:0007669"/>
    <property type="project" value="UniProtKB-SubCell"/>
</dbReference>
<evidence type="ECO:0000259" key="16">
    <source>
        <dbReference type="PROSITE" id="PS52012"/>
    </source>
</evidence>
<protein>
    <recommendedName>
        <fullName evidence="16">CFEM domain-containing protein</fullName>
    </recommendedName>
</protein>
<dbReference type="KEGG" id="mlr:MELLADRAFT_72734"/>
<dbReference type="eggNOG" id="ENOG502SD7M">
    <property type="taxonomic scope" value="Eukaryota"/>
</dbReference>
<evidence type="ECO:0000256" key="6">
    <source>
        <dbReference type="ARBA" id="ARBA00022617"/>
    </source>
</evidence>
<keyword evidence="13" id="KW-0449">Lipoprotein</keyword>
<dbReference type="GO" id="GO:0046872">
    <property type="term" value="F:metal ion binding"/>
    <property type="evidence" value="ECO:0007669"/>
    <property type="project" value="UniProtKB-KW"/>
</dbReference>
<feature type="chain" id="PRO_5003318097" description="CFEM domain-containing protein" evidence="15">
    <location>
        <begin position="19"/>
        <end position="276"/>
    </location>
</feature>
<keyword evidence="12" id="KW-0325">Glycoprotein</keyword>
<evidence type="ECO:0000256" key="12">
    <source>
        <dbReference type="ARBA" id="ARBA00023180"/>
    </source>
</evidence>
<evidence type="ECO:0000256" key="1">
    <source>
        <dbReference type="ARBA" id="ARBA00004609"/>
    </source>
</evidence>
<keyword evidence="7" id="KW-0479">Metal-binding</keyword>
<evidence type="ECO:0000313" key="18">
    <source>
        <dbReference type="Proteomes" id="UP000001072"/>
    </source>
</evidence>
<evidence type="ECO:0000256" key="2">
    <source>
        <dbReference type="ARBA" id="ARBA00004613"/>
    </source>
</evidence>
<dbReference type="GO" id="GO:0005886">
    <property type="term" value="C:plasma membrane"/>
    <property type="evidence" value="ECO:0007669"/>
    <property type="project" value="UniProtKB-SubCell"/>
</dbReference>
<accession>F4RY51</accession>
<dbReference type="EMBL" id="GL883129">
    <property type="protein sequence ID" value="EGG02620.1"/>
    <property type="molecule type" value="Genomic_DNA"/>
</dbReference>
<gene>
    <name evidence="17" type="ORF">MELLADRAFT_72734</name>
</gene>
<evidence type="ECO:0000256" key="4">
    <source>
        <dbReference type="ARBA" id="ARBA00022475"/>
    </source>
</evidence>
<evidence type="ECO:0000256" key="8">
    <source>
        <dbReference type="ARBA" id="ARBA00022729"/>
    </source>
</evidence>
<dbReference type="RefSeq" id="XP_007414022.1">
    <property type="nucleotide sequence ID" value="XM_007413960.1"/>
</dbReference>
<dbReference type="InterPro" id="IPR008427">
    <property type="entry name" value="Extracellular_membr_CFEM_dom"/>
</dbReference>
<feature type="domain" description="CFEM" evidence="16">
    <location>
        <begin position="8"/>
        <end position="122"/>
    </location>
</feature>
<dbReference type="Pfam" id="PF05730">
    <property type="entry name" value="CFEM"/>
    <property type="match status" value="1"/>
</dbReference>
<dbReference type="PANTHER" id="PTHR37928:SF2">
    <property type="entry name" value="GPI ANCHORED CFEM DOMAIN PROTEIN (AFU_ORTHOLOGUE AFUA_6G10580)"/>
    <property type="match status" value="1"/>
</dbReference>
<evidence type="ECO:0000256" key="13">
    <source>
        <dbReference type="ARBA" id="ARBA00023288"/>
    </source>
</evidence>
<dbReference type="HOGENOM" id="CLU_1008596_0_0_1"/>
<keyword evidence="5" id="KW-0964">Secreted</keyword>
<evidence type="ECO:0000256" key="11">
    <source>
        <dbReference type="ARBA" id="ARBA00023157"/>
    </source>
</evidence>
<keyword evidence="4" id="KW-1003">Cell membrane</keyword>
<keyword evidence="9" id="KW-0408">Iron</keyword>
<dbReference type="PROSITE" id="PS52012">
    <property type="entry name" value="CFEM"/>
    <property type="match status" value="1"/>
</dbReference>
<dbReference type="GeneID" id="18932175"/>
<keyword evidence="11" id="KW-1015">Disulfide bond</keyword>
<name>F4RY51_MELLP</name>
<feature type="compositionally biased region" description="Low complexity" evidence="14">
    <location>
        <begin position="222"/>
        <end position="241"/>
    </location>
</feature>
<dbReference type="STRING" id="747676.F4RY51"/>